<protein>
    <submittedName>
        <fullName evidence="1">Uncharacterized protein</fullName>
    </submittedName>
</protein>
<accession>A0A645FH11</accession>
<reference evidence="1" key="1">
    <citation type="submission" date="2019-08" db="EMBL/GenBank/DDBJ databases">
        <authorList>
            <person name="Kucharzyk K."/>
            <person name="Murdoch R.W."/>
            <person name="Higgins S."/>
            <person name="Loffler F."/>
        </authorList>
    </citation>
    <scope>NUCLEOTIDE SEQUENCE</scope>
</reference>
<comment type="caution">
    <text evidence="1">The sequence shown here is derived from an EMBL/GenBank/DDBJ whole genome shotgun (WGS) entry which is preliminary data.</text>
</comment>
<organism evidence="1">
    <name type="scientific">bioreactor metagenome</name>
    <dbReference type="NCBI Taxonomy" id="1076179"/>
    <lineage>
        <taxon>unclassified sequences</taxon>
        <taxon>metagenomes</taxon>
        <taxon>ecological metagenomes</taxon>
    </lineage>
</organism>
<dbReference type="AlphaFoldDB" id="A0A645FH11"/>
<dbReference type="EMBL" id="VSSQ01059024">
    <property type="protein sequence ID" value="MPN12639.1"/>
    <property type="molecule type" value="Genomic_DNA"/>
</dbReference>
<gene>
    <name evidence="1" type="ORF">SDC9_159958</name>
</gene>
<proteinExistence type="predicted"/>
<evidence type="ECO:0000313" key="1">
    <source>
        <dbReference type="EMBL" id="MPN12639.1"/>
    </source>
</evidence>
<name>A0A645FH11_9ZZZZ</name>
<sequence length="147" mass="16917">MVIDILIFLINDEERSCYFISGGENNPRNIITKGKYEFTAEPKENGATPYLTLTYASDEKGHFTDAAKTDVSIAPTSHKLDISGNPSYAYEYLAFLFDIDWEKLIQKPSEKALRETGSRILNMKEVETEKEIYTYFWNERIPEGILE</sequence>